<keyword evidence="1" id="KW-0378">Hydrolase</keyword>
<keyword evidence="2" id="KW-1185">Reference proteome</keyword>
<dbReference type="EMBL" id="AP014546">
    <property type="protein sequence ID" value="BBB29575.1"/>
    <property type="molecule type" value="Genomic_DNA"/>
</dbReference>
<reference evidence="1 2" key="1">
    <citation type="journal article" date="2008" name="Int. J. Syst. Evol. Microbiol.">
        <title>Neptunomonas japonica sp. nov., an Osedax japonicus symbiont-like bacterium isolated from sediment adjacent to sperm whale carcasses off Kagoshima, Japan.</title>
        <authorList>
            <person name="Miyazaki M."/>
            <person name="Nogi Y."/>
            <person name="Fujiwara Y."/>
            <person name="Kawato M."/>
            <person name="Kubokawa K."/>
            <person name="Horikoshi K."/>
        </authorList>
    </citation>
    <scope>NUCLEOTIDE SEQUENCE [LARGE SCALE GENOMIC DNA]</scope>
    <source>
        <strain evidence="1 2">JAMM 1380</strain>
    </source>
</reference>
<dbReference type="SMART" id="SM00855">
    <property type="entry name" value="PGAM"/>
    <property type="match status" value="1"/>
</dbReference>
<evidence type="ECO:0000313" key="2">
    <source>
        <dbReference type="Proteomes" id="UP000595332"/>
    </source>
</evidence>
<dbReference type="Pfam" id="PF00300">
    <property type="entry name" value="His_Phos_1"/>
    <property type="match status" value="1"/>
</dbReference>
<protein>
    <submittedName>
        <fullName evidence="1">Phosphohistidine phosphatase</fullName>
        <ecNumber evidence="1">3.1.3.-</ecNumber>
    </submittedName>
</protein>
<dbReference type="SUPFAM" id="SSF53254">
    <property type="entry name" value="Phosphoglycerate mutase-like"/>
    <property type="match status" value="1"/>
</dbReference>
<dbReference type="Gene3D" id="3.40.50.1240">
    <property type="entry name" value="Phosphoglycerate mutase-like"/>
    <property type="match status" value="1"/>
</dbReference>
<accession>A0A7R6SVM3</accession>
<dbReference type="CDD" id="cd07067">
    <property type="entry name" value="HP_PGM_like"/>
    <property type="match status" value="1"/>
</dbReference>
<gene>
    <name evidence="1" type="ORF">NEJAP_1623</name>
</gene>
<dbReference type="InterPro" id="IPR013078">
    <property type="entry name" value="His_Pase_superF_clade-1"/>
</dbReference>
<organism evidence="1 2">
    <name type="scientific">Neptunomonas japonica JAMM 1380</name>
    <dbReference type="NCBI Taxonomy" id="1441457"/>
    <lineage>
        <taxon>Bacteria</taxon>
        <taxon>Pseudomonadati</taxon>
        <taxon>Pseudomonadota</taxon>
        <taxon>Gammaproteobacteria</taxon>
        <taxon>Oceanospirillales</taxon>
        <taxon>Oceanospirillaceae</taxon>
        <taxon>Neptunomonas</taxon>
    </lineage>
</organism>
<dbReference type="AlphaFoldDB" id="A0A7R6SVM3"/>
<dbReference type="RefSeq" id="WP_201350182.1">
    <property type="nucleotide sequence ID" value="NZ_AP014546.1"/>
</dbReference>
<proteinExistence type="predicted"/>
<name>A0A7R6SVM3_9GAMM</name>
<dbReference type="GO" id="GO:0016787">
    <property type="term" value="F:hydrolase activity"/>
    <property type="evidence" value="ECO:0007669"/>
    <property type="project" value="UniProtKB-KW"/>
</dbReference>
<sequence length="148" mass="16382">MLILMRHGEAGWDASSDRERVLTEAGIAYIDRQITHYQQSLLSIEKIISSSYARAKQTASQVHSIIPEAQWVIDDRWSPDAPLSDAIAALEEHWVDNLLVVTHQPLIGYAVPFLAEGVVHTPEPLLPGQLVVLDLLWPASASAIRLSL</sequence>
<evidence type="ECO:0000313" key="1">
    <source>
        <dbReference type="EMBL" id="BBB29575.1"/>
    </source>
</evidence>
<dbReference type="InterPro" id="IPR029033">
    <property type="entry name" value="His_PPase_superfam"/>
</dbReference>
<dbReference type="KEGG" id="njp:NEJAP_1623"/>
<dbReference type="EC" id="3.1.3.-" evidence="1"/>
<dbReference type="Proteomes" id="UP000595332">
    <property type="component" value="Chromosome"/>
</dbReference>